<keyword evidence="2" id="KW-0678">Repressor</keyword>
<keyword evidence="8" id="KW-0408">Iron</keyword>
<reference evidence="10 12" key="2">
    <citation type="submission" date="2018-06" db="EMBL/GenBank/DDBJ databases">
        <authorList>
            <consortium name="Pathogen Informatics"/>
            <person name="Doyle S."/>
        </authorList>
    </citation>
    <scope>NUCLEOTIDE SEQUENCE [LARGE SCALE GENOMIC DNA]</scope>
    <source>
        <strain evidence="10 12">NCTC11460</strain>
    </source>
</reference>
<comment type="similarity">
    <text evidence="1">Belongs to the Fur family.</text>
</comment>
<dbReference type="GO" id="GO:1900376">
    <property type="term" value="P:regulation of secondary metabolite biosynthetic process"/>
    <property type="evidence" value="ECO:0007669"/>
    <property type="project" value="TreeGrafter"/>
</dbReference>
<organism evidence="9 11">
    <name type="scientific">Peptostreptococcus anaerobius</name>
    <dbReference type="NCBI Taxonomy" id="1261"/>
    <lineage>
        <taxon>Bacteria</taxon>
        <taxon>Bacillati</taxon>
        <taxon>Bacillota</taxon>
        <taxon>Clostridia</taxon>
        <taxon>Peptostreptococcales</taxon>
        <taxon>Peptostreptococcaceae</taxon>
        <taxon>Peptostreptococcus</taxon>
    </lineage>
</organism>
<feature type="binding site" evidence="7">
    <location>
        <position position="142"/>
    </location>
    <ligand>
        <name>Zn(2+)</name>
        <dbReference type="ChEBI" id="CHEBI:29105"/>
    </ligand>
</feature>
<keyword evidence="4" id="KW-0805">Transcription regulation</keyword>
<dbReference type="AlphaFoldDB" id="A0A135YUJ7"/>
<dbReference type="GO" id="GO:0000976">
    <property type="term" value="F:transcription cis-regulatory region binding"/>
    <property type="evidence" value="ECO:0007669"/>
    <property type="project" value="TreeGrafter"/>
</dbReference>
<evidence type="ECO:0000256" key="4">
    <source>
        <dbReference type="ARBA" id="ARBA00023015"/>
    </source>
</evidence>
<evidence type="ECO:0000313" key="12">
    <source>
        <dbReference type="Proteomes" id="UP000255101"/>
    </source>
</evidence>
<evidence type="ECO:0000256" key="5">
    <source>
        <dbReference type="ARBA" id="ARBA00023125"/>
    </source>
</evidence>
<evidence type="ECO:0000256" key="2">
    <source>
        <dbReference type="ARBA" id="ARBA00022491"/>
    </source>
</evidence>
<keyword evidence="5" id="KW-0238">DNA-binding</keyword>
<feature type="binding site" evidence="7">
    <location>
        <position position="145"/>
    </location>
    <ligand>
        <name>Zn(2+)</name>
        <dbReference type="ChEBI" id="CHEBI:29105"/>
    </ligand>
</feature>
<evidence type="ECO:0000256" key="8">
    <source>
        <dbReference type="PIRSR" id="PIRSR602481-2"/>
    </source>
</evidence>
<dbReference type="GeneID" id="79842162"/>
<feature type="binding site" evidence="7">
    <location>
        <position position="105"/>
    </location>
    <ligand>
        <name>Zn(2+)</name>
        <dbReference type="ChEBI" id="CHEBI:29105"/>
    </ligand>
</feature>
<gene>
    <name evidence="10" type="primary">zur</name>
    <name evidence="9" type="ORF">HMPREF3195_00947</name>
    <name evidence="10" type="ORF">NCTC11460_01886</name>
</gene>
<protein>
    <submittedName>
        <fullName evidence="9">Transcriptional regulator, Fur family</fullName>
    </submittedName>
    <submittedName>
        <fullName evidence="10">Zinc-specific metallo-regulatory protein</fullName>
    </submittedName>
</protein>
<evidence type="ECO:0000313" key="11">
    <source>
        <dbReference type="Proteomes" id="UP000070326"/>
    </source>
</evidence>
<proteinExistence type="inferred from homology"/>
<dbReference type="PATRIC" id="fig|1261.3.peg.59"/>
<dbReference type="Proteomes" id="UP000255101">
    <property type="component" value="Unassembled WGS sequence"/>
</dbReference>
<dbReference type="PANTHER" id="PTHR33202:SF7">
    <property type="entry name" value="FERRIC UPTAKE REGULATION PROTEIN"/>
    <property type="match status" value="1"/>
</dbReference>
<dbReference type="Gene3D" id="3.30.1490.190">
    <property type="match status" value="1"/>
</dbReference>
<dbReference type="CDD" id="cd07153">
    <property type="entry name" value="Fur_like"/>
    <property type="match status" value="1"/>
</dbReference>
<keyword evidence="6" id="KW-0804">Transcription</keyword>
<dbReference type="RefSeq" id="WP_002843073.1">
    <property type="nucleotide sequence ID" value="NZ_CAMPYD010000003.1"/>
</dbReference>
<feature type="binding site" evidence="8">
    <location>
        <position position="134"/>
    </location>
    <ligand>
        <name>Fe cation</name>
        <dbReference type="ChEBI" id="CHEBI:24875"/>
    </ligand>
</feature>
<dbReference type="PANTHER" id="PTHR33202">
    <property type="entry name" value="ZINC UPTAKE REGULATION PROTEIN"/>
    <property type="match status" value="1"/>
</dbReference>
<evidence type="ECO:0000256" key="6">
    <source>
        <dbReference type="ARBA" id="ARBA00023163"/>
    </source>
</evidence>
<dbReference type="Proteomes" id="UP000070326">
    <property type="component" value="Unassembled WGS sequence"/>
</dbReference>
<dbReference type="Gene3D" id="1.10.10.10">
    <property type="entry name" value="Winged helix-like DNA-binding domain superfamily/Winged helix DNA-binding domain"/>
    <property type="match status" value="1"/>
</dbReference>
<evidence type="ECO:0000256" key="1">
    <source>
        <dbReference type="ARBA" id="ARBA00007957"/>
    </source>
</evidence>
<dbReference type="GO" id="GO:0008270">
    <property type="term" value="F:zinc ion binding"/>
    <property type="evidence" value="ECO:0007669"/>
    <property type="project" value="TreeGrafter"/>
</dbReference>
<dbReference type="Pfam" id="PF01475">
    <property type="entry name" value="FUR"/>
    <property type="match status" value="1"/>
</dbReference>
<dbReference type="EMBL" id="UGTB01000004">
    <property type="protein sequence ID" value="SUB61895.1"/>
    <property type="molecule type" value="Genomic_DNA"/>
</dbReference>
<comment type="cofactor">
    <cofactor evidence="8">
        <name>Mn(2+)</name>
        <dbReference type="ChEBI" id="CHEBI:29035"/>
    </cofactor>
    <cofactor evidence="8">
        <name>Fe(2+)</name>
        <dbReference type="ChEBI" id="CHEBI:29033"/>
    </cofactor>
    <text evidence="8">Binds 1 Mn(2+) or Fe(2+) ion per subunit.</text>
</comment>
<sequence length="152" mass="17227">MNSCNCSNDNHRKENNELLKSANLKTTKKRMSLINCLRHADRPLSAEEIYSIIKENININLSTVYRTLTALCESDIVIRHVNSDGSGIFQLNTGSHKHTIRCKVCGKTEYVEKCPLPDILDEVENDTGYQVTSHQLEFIGICPECSEKIENK</sequence>
<dbReference type="GO" id="GO:0003700">
    <property type="term" value="F:DNA-binding transcription factor activity"/>
    <property type="evidence" value="ECO:0007669"/>
    <property type="project" value="InterPro"/>
</dbReference>
<dbReference type="SUPFAM" id="SSF46785">
    <property type="entry name" value="Winged helix' DNA-binding domain"/>
    <property type="match status" value="1"/>
</dbReference>
<dbReference type="InterPro" id="IPR043135">
    <property type="entry name" value="Fur_C"/>
</dbReference>
<evidence type="ECO:0000256" key="7">
    <source>
        <dbReference type="PIRSR" id="PIRSR602481-1"/>
    </source>
</evidence>
<evidence type="ECO:0000313" key="10">
    <source>
        <dbReference type="EMBL" id="SUB61895.1"/>
    </source>
</evidence>
<evidence type="ECO:0000256" key="3">
    <source>
        <dbReference type="ARBA" id="ARBA00022833"/>
    </source>
</evidence>
<dbReference type="InterPro" id="IPR002481">
    <property type="entry name" value="FUR"/>
</dbReference>
<accession>A0A135YUJ7</accession>
<feature type="binding site" evidence="7">
    <location>
        <position position="102"/>
    </location>
    <ligand>
        <name>Zn(2+)</name>
        <dbReference type="ChEBI" id="CHEBI:29105"/>
    </ligand>
</feature>
<evidence type="ECO:0000313" key="9">
    <source>
        <dbReference type="EMBL" id="KXI13054.1"/>
    </source>
</evidence>
<comment type="cofactor">
    <cofactor evidence="7">
        <name>Zn(2+)</name>
        <dbReference type="ChEBI" id="CHEBI:29105"/>
    </cofactor>
    <text evidence="7">Binds 1 zinc ion per subunit.</text>
</comment>
<dbReference type="STRING" id="1261.HMPREF3195_00947"/>
<name>A0A135YUJ7_9FIRM</name>
<feature type="binding site" evidence="8">
    <location>
        <position position="96"/>
    </location>
    <ligand>
        <name>Fe cation</name>
        <dbReference type="ChEBI" id="CHEBI:24875"/>
    </ligand>
</feature>
<dbReference type="InterPro" id="IPR036390">
    <property type="entry name" value="WH_DNA-bd_sf"/>
</dbReference>
<dbReference type="InterPro" id="IPR036388">
    <property type="entry name" value="WH-like_DNA-bd_sf"/>
</dbReference>
<dbReference type="eggNOG" id="COG0735">
    <property type="taxonomic scope" value="Bacteria"/>
</dbReference>
<dbReference type="GO" id="GO:0045892">
    <property type="term" value="P:negative regulation of DNA-templated transcription"/>
    <property type="evidence" value="ECO:0007669"/>
    <property type="project" value="TreeGrafter"/>
</dbReference>
<keyword evidence="3 7" id="KW-0862">Zinc</keyword>
<dbReference type="EMBL" id="LSQZ01000035">
    <property type="protein sequence ID" value="KXI13054.1"/>
    <property type="molecule type" value="Genomic_DNA"/>
</dbReference>
<keyword evidence="7" id="KW-0479">Metal-binding</keyword>
<reference evidence="9 11" key="1">
    <citation type="submission" date="2016-02" db="EMBL/GenBank/DDBJ databases">
        <authorList>
            <person name="Wen L."/>
            <person name="He K."/>
            <person name="Yang H."/>
        </authorList>
    </citation>
    <scope>NUCLEOTIDE SEQUENCE [LARGE SCALE GENOMIC DNA]</scope>
    <source>
        <strain evidence="9 11">MJR8628A</strain>
    </source>
</reference>